<evidence type="ECO:0000256" key="1">
    <source>
        <dbReference type="SAM" id="SignalP"/>
    </source>
</evidence>
<dbReference type="EMBL" id="CM026424">
    <property type="protein sequence ID" value="KAG0580552.1"/>
    <property type="molecule type" value="Genomic_DNA"/>
</dbReference>
<evidence type="ECO:0000313" key="2">
    <source>
        <dbReference type="EMBL" id="KAG0580552.1"/>
    </source>
</evidence>
<evidence type="ECO:0000313" key="3">
    <source>
        <dbReference type="Proteomes" id="UP000822688"/>
    </source>
</evidence>
<sequence length="172" mass="18918">MEHVFMFARLSLCALLFFSPSYGANGAPILRPRVQAELPPCEDVPGGIQNWDCYDPPLTAFPPCDFKHQNPGIDCSTDTQKPWPSPASEEKALTDISPADFASTHYIQSTSTPSGSAHHFQGMLPSCKDNWGGIPGWDCFDPPTTLLPLCDFKHQRAGFDCWPRDDPPGARP</sequence>
<comment type="caution">
    <text evidence="2">The sequence shown here is derived from an EMBL/GenBank/DDBJ whole genome shotgun (WGS) entry which is preliminary data.</text>
</comment>
<name>A0A8T0IAV6_CERPU</name>
<keyword evidence="3" id="KW-1185">Reference proteome</keyword>
<organism evidence="2 3">
    <name type="scientific">Ceratodon purpureus</name>
    <name type="common">Fire moss</name>
    <name type="synonym">Dicranum purpureum</name>
    <dbReference type="NCBI Taxonomy" id="3225"/>
    <lineage>
        <taxon>Eukaryota</taxon>
        <taxon>Viridiplantae</taxon>
        <taxon>Streptophyta</taxon>
        <taxon>Embryophyta</taxon>
        <taxon>Bryophyta</taxon>
        <taxon>Bryophytina</taxon>
        <taxon>Bryopsida</taxon>
        <taxon>Dicranidae</taxon>
        <taxon>Pseudoditrichales</taxon>
        <taxon>Ditrichaceae</taxon>
        <taxon>Ceratodon</taxon>
    </lineage>
</organism>
<feature type="chain" id="PRO_5035939630" evidence="1">
    <location>
        <begin position="27"/>
        <end position="172"/>
    </location>
</feature>
<protein>
    <submittedName>
        <fullName evidence="2">Uncharacterized protein</fullName>
    </submittedName>
</protein>
<keyword evidence="1" id="KW-0732">Signal</keyword>
<proteinExistence type="predicted"/>
<gene>
    <name evidence="2" type="ORF">KC19_4G181700</name>
</gene>
<reference evidence="2" key="1">
    <citation type="submission" date="2020-06" db="EMBL/GenBank/DDBJ databases">
        <title>WGS assembly of Ceratodon purpureus strain R40.</title>
        <authorList>
            <person name="Carey S.B."/>
            <person name="Jenkins J."/>
            <person name="Shu S."/>
            <person name="Lovell J.T."/>
            <person name="Sreedasyam A."/>
            <person name="Maumus F."/>
            <person name="Tiley G.P."/>
            <person name="Fernandez-Pozo N."/>
            <person name="Barry K."/>
            <person name="Chen C."/>
            <person name="Wang M."/>
            <person name="Lipzen A."/>
            <person name="Daum C."/>
            <person name="Saski C.A."/>
            <person name="Payton A.C."/>
            <person name="Mcbreen J.C."/>
            <person name="Conrad R.E."/>
            <person name="Kollar L.M."/>
            <person name="Olsson S."/>
            <person name="Huttunen S."/>
            <person name="Landis J.B."/>
            <person name="Wickett N.J."/>
            <person name="Johnson M.G."/>
            <person name="Rensing S.A."/>
            <person name="Grimwood J."/>
            <person name="Schmutz J."/>
            <person name="Mcdaniel S.F."/>
        </authorList>
    </citation>
    <scope>NUCLEOTIDE SEQUENCE</scope>
    <source>
        <strain evidence="2">R40</strain>
    </source>
</reference>
<feature type="signal peptide" evidence="1">
    <location>
        <begin position="1"/>
        <end position="26"/>
    </location>
</feature>
<dbReference type="AlphaFoldDB" id="A0A8T0IAV6"/>
<accession>A0A8T0IAV6</accession>
<dbReference type="Proteomes" id="UP000822688">
    <property type="component" value="Chromosome 4"/>
</dbReference>